<feature type="compositionally biased region" description="Acidic residues" evidence="1">
    <location>
        <begin position="350"/>
        <end position="381"/>
    </location>
</feature>
<dbReference type="Proteomes" id="UP000002037">
    <property type="component" value="Unassembled WGS sequence"/>
</dbReference>
<name>C5MBW5_CANTT</name>
<dbReference type="GeneID" id="8297412"/>
<organism evidence="3 4">
    <name type="scientific">Candida tropicalis (strain ATCC MYA-3404 / T1)</name>
    <name type="common">Yeast</name>
    <dbReference type="NCBI Taxonomy" id="294747"/>
    <lineage>
        <taxon>Eukaryota</taxon>
        <taxon>Fungi</taxon>
        <taxon>Dikarya</taxon>
        <taxon>Ascomycota</taxon>
        <taxon>Saccharomycotina</taxon>
        <taxon>Pichiomycetes</taxon>
        <taxon>Debaryomycetaceae</taxon>
        <taxon>Candida/Lodderomyces clade</taxon>
        <taxon>Candida</taxon>
    </lineage>
</organism>
<feature type="compositionally biased region" description="Acidic residues" evidence="1">
    <location>
        <begin position="265"/>
        <end position="275"/>
    </location>
</feature>
<feature type="compositionally biased region" description="Low complexity" evidence="1">
    <location>
        <begin position="159"/>
        <end position="172"/>
    </location>
</feature>
<dbReference type="RefSeq" id="XP_002549260.1">
    <property type="nucleotide sequence ID" value="XM_002549214.1"/>
</dbReference>
<keyword evidence="4" id="KW-1185">Reference proteome</keyword>
<gene>
    <name evidence="3" type="ORF">CTRG_03557</name>
</gene>
<feature type="compositionally biased region" description="Polar residues" evidence="1">
    <location>
        <begin position="477"/>
        <end position="489"/>
    </location>
</feature>
<feature type="compositionally biased region" description="Low complexity" evidence="1">
    <location>
        <begin position="88"/>
        <end position="105"/>
    </location>
</feature>
<evidence type="ECO:0000313" key="3">
    <source>
        <dbReference type="EMBL" id="EER33132.1"/>
    </source>
</evidence>
<feature type="compositionally biased region" description="Low complexity" evidence="1">
    <location>
        <begin position="209"/>
        <end position="235"/>
    </location>
</feature>
<feature type="compositionally biased region" description="Acidic residues" evidence="1">
    <location>
        <begin position="288"/>
        <end position="299"/>
    </location>
</feature>
<evidence type="ECO:0000313" key="4">
    <source>
        <dbReference type="Proteomes" id="UP000002037"/>
    </source>
</evidence>
<proteinExistence type="predicted"/>
<feature type="compositionally biased region" description="Basic and acidic residues" evidence="1">
    <location>
        <begin position="300"/>
        <end position="311"/>
    </location>
</feature>
<evidence type="ECO:0000256" key="1">
    <source>
        <dbReference type="SAM" id="MobiDB-lite"/>
    </source>
</evidence>
<dbReference type="InterPro" id="IPR019194">
    <property type="entry name" value="Tscrpt_elong_fac_Eaf_N"/>
</dbReference>
<feature type="region of interest" description="Disordered" evidence="1">
    <location>
        <begin position="149"/>
        <end position="381"/>
    </location>
</feature>
<dbReference type="Pfam" id="PF09816">
    <property type="entry name" value="EAF"/>
    <property type="match status" value="1"/>
</dbReference>
<feature type="region of interest" description="Disordered" evidence="1">
    <location>
        <begin position="434"/>
        <end position="489"/>
    </location>
</feature>
<sequence length="489" mass="54665">MSLEDGEYELDISVLLQNASTIDTPTSTSKDTSENIAIRYGFIPDSMDQSKPLKLYQKDQTCILKALSTEGSNKPIFFEGIPQRYHRNSTNSSSSTPNTNNGGNNDSFYLTFNKELNGNVVHLKKLESTIRFNKSRNIVKVQKQVNDMEKEYDRRRSILKNSRLKNNNTNNNDNKDSSLHLPNTNTSSRSTPPIRSTPTTSPLRKPPTAKKTTTKPTTKNQPQSQSQRQKQQASKTVSSKRPPVSSISTPDLKPEQASEPIISESDFEDLEMDDATNDKQHDFPVLEFDFDDDNDNDDKEQDKPLKEEPTLKSKPKTTTNKKPAKPKTTKPKKQTKTKKPIENPDKSMELDDEFKDLEDQLQEVLEGDGEEEEEDIAPADADEIVVETPQESHTNISTIKNVSPTIEVSSSLDNRDDSIIDSDESEFEDFHFTGIKIDEGNSSNGNNNNNTTKKPAFNLNTTGKPRSLRDLVGGGNTPSLADGSSSEEE</sequence>
<accession>C5MBW5</accession>
<feature type="compositionally biased region" description="Low complexity" evidence="1">
    <location>
        <begin position="440"/>
        <end position="450"/>
    </location>
</feature>
<dbReference type="VEuPathDB" id="FungiDB:CTRG_03557"/>
<feature type="domain" description="Transcription elongation factor Eaf N-terminal" evidence="2">
    <location>
        <begin position="8"/>
        <end position="137"/>
    </location>
</feature>
<dbReference type="HOGENOM" id="CLU_645757_0_0_1"/>
<feature type="compositionally biased region" description="Low complexity" evidence="1">
    <location>
        <begin position="182"/>
        <end position="202"/>
    </location>
</feature>
<dbReference type="AlphaFoldDB" id="C5MBW5"/>
<dbReference type="eggNOG" id="ENOG502SEGQ">
    <property type="taxonomic scope" value="Eukaryota"/>
</dbReference>
<evidence type="ECO:0000259" key="2">
    <source>
        <dbReference type="Pfam" id="PF09816"/>
    </source>
</evidence>
<dbReference type="STRING" id="294747.C5MBW5"/>
<dbReference type="KEGG" id="ctp:CTRG_03557"/>
<protein>
    <recommendedName>
        <fullName evidence="2">Transcription elongation factor Eaf N-terminal domain-containing protein</fullName>
    </recommendedName>
</protein>
<reference evidence="3 4" key="1">
    <citation type="journal article" date="2009" name="Nature">
        <title>Evolution of pathogenicity and sexual reproduction in eight Candida genomes.</title>
        <authorList>
            <person name="Butler G."/>
            <person name="Rasmussen M.D."/>
            <person name="Lin M.F."/>
            <person name="Santos M.A."/>
            <person name="Sakthikumar S."/>
            <person name="Munro C.A."/>
            <person name="Rheinbay E."/>
            <person name="Grabherr M."/>
            <person name="Forche A."/>
            <person name="Reedy J.L."/>
            <person name="Agrafioti I."/>
            <person name="Arnaud M.B."/>
            <person name="Bates S."/>
            <person name="Brown A.J."/>
            <person name="Brunke S."/>
            <person name="Costanzo M.C."/>
            <person name="Fitzpatrick D.A."/>
            <person name="de Groot P.W."/>
            <person name="Harris D."/>
            <person name="Hoyer L.L."/>
            <person name="Hube B."/>
            <person name="Klis F.M."/>
            <person name="Kodira C."/>
            <person name="Lennard N."/>
            <person name="Logue M.E."/>
            <person name="Martin R."/>
            <person name="Neiman A.M."/>
            <person name="Nikolaou E."/>
            <person name="Quail M.A."/>
            <person name="Quinn J."/>
            <person name="Santos M.C."/>
            <person name="Schmitzberger F.F."/>
            <person name="Sherlock G."/>
            <person name="Shah P."/>
            <person name="Silverstein K.A."/>
            <person name="Skrzypek M.S."/>
            <person name="Soll D."/>
            <person name="Staggs R."/>
            <person name="Stansfield I."/>
            <person name="Stumpf M.P."/>
            <person name="Sudbery P.E."/>
            <person name="Srikantha T."/>
            <person name="Zeng Q."/>
            <person name="Berman J."/>
            <person name="Berriman M."/>
            <person name="Heitman J."/>
            <person name="Gow N.A."/>
            <person name="Lorenz M.C."/>
            <person name="Birren B.W."/>
            <person name="Kellis M."/>
            <person name="Cuomo C.A."/>
        </authorList>
    </citation>
    <scope>NUCLEOTIDE SEQUENCE [LARGE SCALE GENOMIC DNA]</scope>
    <source>
        <strain evidence="4">ATCC MYA-3404 / T1</strain>
    </source>
</reference>
<feature type="region of interest" description="Disordered" evidence="1">
    <location>
        <begin position="85"/>
        <end position="106"/>
    </location>
</feature>
<feature type="compositionally biased region" description="Basic residues" evidence="1">
    <location>
        <begin position="322"/>
        <end position="338"/>
    </location>
</feature>
<feature type="compositionally biased region" description="Basic and acidic residues" evidence="1">
    <location>
        <begin position="339"/>
        <end position="349"/>
    </location>
</feature>
<dbReference type="OrthoDB" id="3998262at2759"/>
<dbReference type="EMBL" id="GG692398">
    <property type="protein sequence ID" value="EER33132.1"/>
    <property type="molecule type" value="Genomic_DNA"/>
</dbReference>